<reference evidence="2" key="1">
    <citation type="submission" date="2013-06" db="EMBL/GenBank/DDBJ databases">
        <authorList>
            <person name="Zhao Q."/>
        </authorList>
    </citation>
    <scope>NUCLEOTIDE SEQUENCE</scope>
    <source>
        <strain evidence="2">cv. W1943</strain>
    </source>
</reference>
<reference evidence="1" key="2">
    <citation type="submission" date="2015-06" db="UniProtKB">
        <authorList>
            <consortium name="EnsemblPlants"/>
        </authorList>
    </citation>
    <scope>IDENTIFICATION</scope>
</reference>
<dbReference type="HOGENOM" id="CLU_2227580_0_0_1"/>
<evidence type="ECO:0000313" key="1">
    <source>
        <dbReference type="EnsemblPlants" id="ORUFI11G19420.1"/>
    </source>
</evidence>
<dbReference type="Proteomes" id="UP000008022">
    <property type="component" value="Unassembled WGS sequence"/>
</dbReference>
<dbReference type="EnsemblPlants" id="ORUFI11G19420.1">
    <property type="protein sequence ID" value="ORUFI11G19420.1"/>
    <property type="gene ID" value="ORUFI11G19420"/>
</dbReference>
<sequence length="106" mass="12348">MVRACLLWGTRTSFVYSEGTRQRKGFLYEKVKLLCLLKGVSRRSTSHPCQCMYTNTTVLINPLSRQVVMMMHIALRVLFYLSRTLISLKKIVDFSWCELETCYGAR</sequence>
<protein>
    <submittedName>
        <fullName evidence="1">Uncharacterized protein</fullName>
    </submittedName>
</protein>
<keyword evidence="2" id="KW-1185">Reference proteome</keyword>
<dbReference type="AlphaFoldDB" id="A0A0E0RA78"/>
<name>A0A0E0RA78_ORYRU</name>
<dbReference type="Gramene" id="ORUFI11G19420.1">
    <property type="protein sequence ID" value="ORUFI11G19420.1"/>
    <property type="gene ID" value="ORUFI11G19420"/>
</dbReference>
<organism evidence="1 2">
    <name type="scientific">Oryza rufipogon</name>
    <name type="common">Brownbeard rice</name>
    <name type="synonym">Asian wild rice</name>
    <dbReference type="NCBI Taxonomy" id="4529"/>
    <lineage>
        <taxon>Eukaryota</taxon>
        <taxon>Viridiplantae</taxon>
        <taxon>Streptophyta</taxon>
        <taxon>Embryophyta</taxon>
        <taxon>Tracheophyta</taxon>
        <taxon>Spermatophyta</taxon>
        <taxon>Magnoliopsida</taxon>
        <taxon>Liliopsida</taxon>
        <taxon>Poales</taxon>
        <taxon>Poaceae</taxon>
        <taxon>BOP clade</taxon>
        <taxon>Oryzoideae</taxon>
        <taxon>Oryzeae</taxon>
        <taxon>Oryzinae</taxon>
        <taxon>Oryza</taxon>
    </lineage>
</organism>
<accession>A0A0E0RA78</accession>
<evidence type="ECO:0000313" key="2">
    <source>
        <dbReference type="Proteomes" id="UP000008022"/>
    </source>
</evidence>
<proteinExistence type="predicted"/>